<dbReference type="InterPro" id="IPR003688">
    <property type="entry name" value="TraG/VirD4"/>
</dbReference>
<dbReference type="Gene3D" id="3.40.50.300">
    <property type="entry name" value="P-loop containing nucleotide triphosphate hydrolases"/>
    <property type="match status" value="1"/>
</dbReference>
<feature type="compositionally biased region" description="Basic and acidic residues" evidence="7">
    <location>
        <begin position="19"/>
        <end position="29"/>
    </location>
</feature>
<name>A0A0N7DII5_ENTFL</name>
<dbReference type="AlphaFoldDB" id="A0A0N7DII5"/>
<comment type="similarity">
    <text evidence="2">Belongs to the VirD4/TraG family.</text>
</comment>
<evidence type="ECO:0000256" key="7">
    <source>
        <dbReference type="SAM" id="MobiDB-lite"/>
    </source>
</evidence>
<protein>
    <submittedName>
        <fullName evidence="9">Ppd23</fullName>
    </submittedName>
</protein>
<feature type="region of interest" description="Disordered" evidence="7">
    <location>
        <begin position="1"/>
        <end position="29"/>
    </location>
</feature>
<evidence type="ECO:0000256" key="1">
    <source>
        <dbReference type="ARBA" id="ARBA00004651"/>
    </source>
</evidence>
<dbReference type="PANTHER" id="PTHR37937">
    <property type="entry name" value="CONJUGATIVE TRANSFER: DNA TRANSPORT"/>
    <property type="match status" value="1"/>
</dbReference>
<evidence type="ECO:0000256" key="3">
    <source>
        <dbReference type="ARBA" id="ARBA00022475"/>
    </source>
</evidence>
<evidence type="ECO:0000313" key="9">
    <source>
        <dbReference type="EMBL" id="AKU62192.1"/>
    </source>
</evidence>
<evidence type="ECO:0000256" key="2">
    <source>
        <dbReference type="ARBA" id="ARBA00008806"/>
    </source>
</evidence>
<dbReference type="GO" id="GO:0005886">
    <property type="term" value="C:plasma membrane"/>
    <property type="evidence" value="ECO:0007669"/>
    <property type="project" value="UniProtKB-SubCell"/>
</dbReference>
<sequence length="865" mass="99859">MFDNFSKKSHGKSGGMMLRKKESSKTKKKNYEKAKQNSLRFLADQRFLLPSMSLTFLIEFMLGNWVIQNFLSLTSGSLFDVQWVSFKDTLFFYPLGQFPFVYFLLALACFVSVSVLAYRLYTSFRSLEEEHVQGTMDFEKTTELDKQYTLAAVHSFTETEDYFDGKPGYPIGKKPQTAAEKEAGIFSYYVDTTDSNTITLAGTRQGKGIYFVDPFIDILTRARLMKNRASFVMTATKGDEPRKWYKTLKRRGYHIRVVNTVNQYYSDPIPVLGVFNNYYRHYKRLKQESADLKVAGKKSEALNCSIQAEKQLANAEKIITQCAHSYFREVNEGKDGGFWTKACRNLFVSVGMALADQEYEEEETSKVNPYTIYTVVNEMQKRRIKEGSHEFLKRYVEEPDEVQRLLAEYDGKSELDVFFGELPRTHPAKRFYDAIMASAPAHVTLGNIITHFDGDLQPFLMSLNAKMTAIDDGFDMEKIGFDREQPTAVFIVLSDADTSNNQLGVMYLEQIYQVLINRCNLEDESQCYRDVHFIYEEGGNLGVAINDLARKWTAGLSRHLFSHLVLQDIQQLSSLYDEDTKDIILGSTGNLAYIRTGSDKTNKYIAGRLGERSNYSKTRHKDPLSVKSTETESSERIDLLASYELERLREGESVILRINKHRDLEGNPIYQYPILNTYENDTHLIPFYEYRKMEKVSWEEVPVNNQFMEVELEELNWLLEPDSSQQRPKEFVPPIPNYKKPAVRVQETKVATPEEVAALKEEQTQLSTKKYQKQAKILEQLYHKQLERPVKEILTEKQRQVLFSNIKMVGKKDTQTFSELEKIAEAGTLLSYFSCLLSNFSESAVNVVIQQLKDWRRLDEDGRNS</sequence>
<dbReference type="InterPro" id="IPR027417">
    <property type="entry name" value="P-loop_NTPase"/>
</dbReference>
<evidence type="ECO:0000256" key="4">
    <source>
        <dbReference type="ARBA" id="ARBA00022692"/>
    </source>
</evidence>
<organism evidence="9">
    <name type="scientific">Enterococcus faecalis</name>
    <name type="common">Streptococcus faecalis</name>
    <dbReference type="NCBI Taxonomy" id="1351"/>
    <lineage>
        <taxon>Bacteria</taxon>
        <taxon>Bacillati</taxon>
        <taxon>Bacillota</taxon>
        <taxon>Bacilli</taxon>
        <taxon>Lactobacillales</taxon>
        <taxon>Enterococcaceae</taxon>
        <taxon>Enterococcus</taxon>
    </lineage>
</organism>
<dbReference type="RefSeq" id="WP_229236152.1">
    <property type="nucleotide sequence ID" value="NZ_KT290268.1"/>
</dbReference>
<dbReference type="EMBL" id="KT290268">
    <property type="protein sequence ID" value="AKU62192.1"/>
    <property type="molecule type" value="Genomic_DNA"/>
</dbReference>
<evidence type="ECO:0000256" key="6">
    <source>
        <dbReference type="ARBA" id="ARBA00023136"/>
    </source>
</evidence>
<accession>A0A0N7DII5</accession>
<keyword evidence="6 8" id="KW-0472">Membrane</keyword>
<gene>
    <name evidence="9" type="primary">ppd23</name>
</gene>
<dbReference type="Pfam" id="PF02534">
    <property type="entry name" value="T4SS-DNA_transf"/>
    <property type="match status" value="1"/>
</dbReference>
<keyword evidence="4 8" id="KW-0812">Transmembrane</keyword>
<evidence type="ECO:0000256" key="5">
    <source>
        <dbReference type="ARBA" id="ARBA00022989"/>
    </source>
</evidence>
<keyword evidence="9" id="KW-0614">Plasmid</keyword>
<dbReference type="InterPro" id="IPR051539">
    <property type="entry name" value="T4SS-coupling_protein"/>
</dbReference>
<reference evidence="9" key="1">
    <citation type="journal article" date="2015" name="Nature">
        <title>Bacteriocin production augments niche competition by enterococci in the mammalian gastrointestinal tract.</title>
        <authorList>
            <person name="Kommineni S."/>
            <person name="Bretl D.J."/>
            <person name="Lam V."/>
            <person name="Chakraborty R."/>
            <person name="Hayward M."/>
            <person name="Simpson P."/>
            <person name="Cao Y."/>
            <person name="Bousounis P."/>
            <person name="Kristich C.J."/>
            <person name="Salzman N.H."/>
        </authorList>
    </citation>
    <scope>NUCLEOTIDE SEQUENCE</scope>
    <source>
        <strain evidence="9">CK135</strain>
        <plasmid evidence="9">pPD1</plasmid>
    </source>
</reference>
<keyword evidence="3" id="KW-1003">Cell membrane</keyword>
<proteinExistence type="inferred from homology"/>
<evidence type="ECO:0000256" key="8">
    <source>
        <dbReference type="SAM" id="Phobius"/>
    </source>
</evidence>
<comment type="subcellular location">
    <subcellularLocation>
        <location evidence="1">Cell membrane</location>
        <topology evidence="1">Multi-pass membrane protein</topology>
    </subcellularLocation>
</comment>
<geneLocation type="plasmid" evidence="9">
    <name>pPD1</name>
</geneLocation>
<feature type="transmembrane region" description="Helical" evidence="8">
    <location>
        <begin position="100"/>
        <end position="121"/>
    </location>
</feature>
<dbReference type="CDD" id="cd01127">
    <property type="entry name" value="TrwB_TraG_TraD_VirD4"/>
    <property type="match status" value="1"/>
</dbReference>
<dbReference type="PANTHER" id="PTHR37937:SF1">
    <property type="entry name" value="CONJUGATIVE TRANSFER: DNA TRANSPORT"/>
    <property type="match status" value="1"/>
</dbReference>
<keyword evidence="5 8" id="KW-1133">Transmembrane helix</keyword>